<sequence>MSEGVMTSPFTRTLLLSILASCIGGCMVGPDYQRPSVSMPANWSEAASNDDTTSAVPLEWWKLYGDVQLDALVQRALSTNLDLQHADYRIREARAMLRENRSALWPAVNASASAERGQQSANAPGVSPFIQGGDLGSGASLQNLFQAGFDASWELDLFGGTRRSIEAARANAQSAAFERNAVALSLTAEVARTYVDLRNSQAQLALSMQSAANQRDALSLVRSRYLGGLATDVEVDAAEAQLHSSEATLPAWETLSKQAIHRLGVLTGQPPEALIGELAASRPLNDTPPAIAVGLPSDLLRRRPDLQRAERQLAAATARIGVATAELYPRFSFDASGGLASFSASSFFDPHSIIWSIGPSLTWPVFRGGQIKATIEVRDIQAQQALLAYRQAILTALEDVENALAAYHDEQRHHDALAATVTSSRQVFERTRAQYQGGLIDFRGVLDQQQRLLQAEGDLERSTAAEWSKLFALYKALGGGWDKSAPHADTTVSSAPGHG</sequence>
<dbReference type="Gene3D" id="2.20.200.10">
    <property type="entry name" value="Outer membrane efflux proteins (OEP)"/>
    <property type="match status" value="1"/>
</dbReference>
<comment type="similarity">
    <text evidence="1 2">Belongs to the outer membrane factor (OMF) (TC 1.B.17) family.</text>
</comment>
<dbReference type="InterPro" id="IPR003423">
    <property type="entry name" value="OMP_efflux"/>
</dbReference>
<comment type="subcellular location">
    <subcellularLocation>
        <location evidence="2">Cell outer membrane</location>
        <topology evidence="2">Lipid-anchor</topology>
    </subcellularLocation>
</comment>
<evidence type="ECO:0000256" key="2">
    <source>
        <dbReference type="RuleBase" id="RU362097"/>
    </source>
</evidence>
<keyword evidence="2" id="KW-0812">Transmembrane</keyword>
<keyword evidence="4" id="KW-1185">Reference proteome</keyword>
<evidence type="ECO:0000256" key="1">
    <source>
        <dbReference type="ARBA" id="ARBA00007613"/>
    </source>
</evidence>
<evidence type="ECO:0000313" key="3">
    <source>
        <dbReference type="EMBL" id="GLQ87382.1"/>
    </source>
</evidence>
<dbReference type="Pfam" id="PF02321">
    <property type="entry name" value="OEP"/>
    <property type="match status" value="2"/>
</dbReference>
<accession>A0ABQ5X6Z1</accession>
<keyword evidence="2" id="KW-0472">Membrane</keyword>
<protein>
    <submittedName>
        <fullName evidence="3">RND transporter</fullName>
    </submittedName>
</protein>
<keyword evidence="2" id="KW-0449">Lipoprotein</keyword>
<dbReference type="SUPFAM" id="SSF56954">
    <property type="entry name" value="Outer membrane efflux proteins (OEP)"/>
    <property type="match status" value="1"/>
</dbReference>
<gene>
    <name evidence="3" type="ORF">GCM10007898_09480</name>
</gene>
<dbReference type="Gene3D" id="1.20.1600.10">
    <property type="entry name" value="Outer membrane efflux proteins (OEP)"/>
    <property type="match status" value="1"/>
</dbReference>
<evidence type="ECO:0000313" key="4">
    <source>
        <dbReference type="Proteomes" id="UP001156627"/>
    </source>
</evidence>
<name>A0ABQ5X6Z1_9GAMM</name>
<reference evidence="4" key="1">
    <citation type="journal article" date="2019" name="Int. J. Syst. Evol. Microbiol.">
        <title>The Global Catalogue of Microorganisms (GCM) 10K type strain sequencing project: providing services to taxonomists for standard genome sequencing and annotation.</title>
        <authorList>
            <consortium name="The Broad Institute Genomics Platform"/>
            <consortium name="The Broad Institute Genome Sequencing Center for Infectious Disease"/>
            <person name="Wu L."/>
            <person name="Ma J."/>
        </authorList>
    </citation>
    <scope>NUCLEOTIDE SEQUENCE [LARGE SCALE GENOMIC DNA]</scope>
    <source>
        <strain evidence="4">NBRC 111981</strain>
    </source>
</reference>
<keyword evidence="2" id="KW-1134">Transmembrane beta strand</keyword>
<dbReference type="Proteomes" id="UP001156627">
    <property type="component" value="Unassembled WGS sequence"/>
</dbReference>
<dbReference type="EMBL" id="BSOA01000006">
    <property type="protein sequence ID" value="GLQ87382.1"/>
    <property type="molecule type" value="Genomic_DNA"/>
</dbReference>
<proteinExistence type="inferred from homology"/>
<dbReference type="PANTHER" id="PTHR30203:SF25">
    <property type="entry name" value="OUTER MEMBRANE PROTEIN-RELATED"/>
    <property type="match status" value="1"/>
</dbReference>
<dbReference type="InterPro" id="IPR010131">
    <property type="entry name" value="MdtP/NodT-like"/>
</dbReference>
<dbReference type="NCBIfam" id="TIGR01845">
    <property type="entry name" value="outer_NodT"/>
    <property type="match status" value="1"/>
</dbReference>
<comment type="caution">
    <text evidence="3">The sequence shown here is derived from an EMBL/GenBank/DDBJ whole genome shotgun (WGS) entry which is preliminary data.</text>
</comment>
<organism evidence="3 4">
    <name type="scientific">Dyella flagellata</name>
    <dbReference type="NCBI Taxonomy" id="1867833"/>
    <lineage>
        <taxon>Bacteria</taxon>
        <taxon>Pseudomonadati</taxon>
        <taxon>Pseudomonadota</taxon>
        <taxon>Gammaproteobacteria</taxon>
        <taxon>Lysobacterales</taxon>
        <taxon>Rhodanobacteraceae</taxon>
        <taxon>Dyella</taxon>
    </lineage>
</organism>
<keyword evidence="2" id="KW-0564">Palmitate</keyword>
<dbReference type="PANTHER" id="PTHR30203">
    <property type="entry name" value="OUTER MEMBRANE CATION EFFLUX PROTEIN"/>
    <property type="match status" value="1"/>
</dbReference>